<dbReference type="Pfam" id="PF14246">
    <property type="entry name" value="TetR_C_7"/>
    <property type="match status" value="1"/>
</dbReference>
<dbReference type="Pfam" id="PF00440">
    <property type="entry name" value="TetR_N"/>
    <property type="match status" value="1"/>
</dbReference>
<dbReference type="Gene3D" id="1.10.357.10">
    <property type="entry name" value="Tetracycline Repressor, domain 2"/>
    <property type="match status" value="1"/>
</dbReference>
<evidence type="ECO:0000256" key="2">
    <source>
        <dbReference type="PROSITE-ProRule" id="PRU00335"/>
    </source>
</evidence>
<dbReference type="PANTHER" id="PTHR30055:SF223">
    <property type="entry name" value="HTH-TYPE TRANSCRIPTIONAL REGULATOR UIDR"/>
    <property type="match status" value="1"/>
</dbReference>
<dbReference type="GO" id="GO:0003700">
    <property type="term" value="F:DNA-binding transcription factor activity"/>
    <property type="evidence" value="ECO:0007669"/>
    <property type="project" value="TreeGrafter"/>
</dbReference>
<keyword evidence="5" id="KW-1185">Reference proteome</keyword>
<keyword evidence="1 2" id="KW-0238">DNA-binding</keyword>
<dbReference type="SUPFAM" id="SSF46689">
    <property type="entry name" value="Homeodomain-like"/>
    <property type="match status" value="1"/>
</dbReference>
<feature type="domain" description="HTH tetR-type" evidence="3">
    <location>
        <begin position="10"/>
        <end position="70"/>
    </location>
</feature>
<accession>A0A0B9A8T2</accession>
<dbReference type="InterPro" id="IPR036271">
    <property type="entry name" value="Tet_transcr_reg_TetR-rel_C_sf"/>
</dbReference>
<dbReference type="SUPFAM" id="SSF48498">
    <property type="entry name" value="Tetracyclin repressor-like, C-terminal domain"/>
    <property type="match status" value="1"/>
</dbReference>
<dbReference type="AlphaFoldDB" id="A0A0B9A8T2"/>
<dbReference type="InterPro" id="IPR009057">
    <property type="entry name" value="Homeodomain-like_sf"/>
</dbReference>
<reference evidence="4 5" key="1">
    <citation type="submission" date="2014-10" db="EMBL/GenBank/DDBJ databases">
        <title>Draft genome sequence of Novosphingobium subterraneum DSM 12447.</title>
        <authorList>
            <person name="Gan H.M."/>
            <person name="Gan H.Y."/>
            <person name="Savka M.A."/>
        </authorList>
    </citation>
    <scope>NUCLEOTIDE SEQUENCE [LARGE SCALE GENOMIC DNA]</scope>
    <source>
        <strain evidence="4 5">DSM 12447</strain>
    </source>
</reference>
<evidence type="ECO:0000313" key="4">
    <source>
        <dbReference type="EMBL" id="KHS47026.1"/>
    </source>
</evidence>
<comment type="caution">
    <text evidence="4">The sequence shown here is derived from an EMBL/GenBank/DDBJ whole genome shotgun (WGS) entry which is preliminary data.</text>
</comment>
<dbReference type="InterPro" id="IPR050109">
    <property type="entry name" value="HTH-type_TetR-like_transc_reg"/>
</dbReference>
<dbReference type="STRING" id="48936.NJ75_01862"/>
<organism evidence="4 5">
    <name type="scientific">Novosphingobium subterraneum</name>
    <dbReference type="NCBI Taxonomy" id="48936"/>
    <lineage>
        <taxon>Bacteria</taxon>
        <taxon>Pseudomonadati</taxon>
        <taxon>Pseudomonadota</taxon>
        <taxon>Alphaproteobacteria</taxon>
        <taxon>Sphingomonadales</taxon>
        <taxon>Sphingomonadaceae</taxon>
        <taxon>Novosphingobium</taxon>
    </lineage>
</organism>
<name>A0A0B9A8T2_9SPHN</name>
<dbReference type="PRINTS" id="PR00455">
    <property type="entry name" value="HTHTETR"/>
</dbReference>
<dbReference type="PROSITE" id="PS50977">
    <property type="entry name" value="HTH_TETR_2"/>
    <property type="match status" value="1"/>
</dbReference>
<protein>
    <submittedName>
        <fullName evidence="4">TetR family transcriptional regulator</fullName>
    </submittedName>
</protein>
<feature type="DNA-binding region" description="H-T-H motif" evidence="2">
    <location>
        <begin position="33"/>
        <end position="52"/>
    </location>
</feature>
<dbReference type="Proteomes" id="UP000031338">
    <property type="component" value="Unassembled WGS sequence"/>
</dbReference>
<dbReference type="RefSeq" id="WP_039333645.1">
    <property type="nucleotide sequence ID" value="NZ_JRVC01000007.1"/>
</dbReference>
<dbReference type="PATRIC" id="fig|48936.3.peg.1877"/>
<dbReference type="PANTHER" id="PTHR30055">
    <property type="entry name" value="HTH-TYPE TRANSCRIPTIONAL REGULATOR RUTR"/>
    <property type="match status" value="1"/>
</dbReference>
<proteinExistence type="predicted"/>
<dbReference type="GO" id="GO:0000976">
    <property type="term" value="F:transcription cis-regulatory region binding"/>
    <property type="evidence" value="ECO:0007669"/>
    <property type="project" value="TreeGrafter"/>
</dbReference>
<sequence length="206" mass="22883">MRSPVSRNPEVVRARILDAAQAEFMAEGFAGASTNRILERFGGSKPTMFRHFETKRALFEGVVARIAERWRDVVDMADVSDAEPQGWLECFALRALTWILTDESIFVGRMAIAEGHLFPEVGATYRQHAVTPLNDLLAAQLAAWTERGLLACDDPERAALAFFDLTLAGMVSRKLYRVEASFDDASLADHASTCVRIFLHGLRKPA</sequence>
<dbReference type="InterPro" id="IPR039536">
    <property type="entry name" value="TetR_C_Proteobacteria"/>
</dbReference>
<evidence type="ECO:0000256" key="1">
    <source>
        <dbReference type="ARBA" id="ARBA00023125"/>
    </source>
</evidence>
<evidence type="ECO:0000259" key="3">
    <source>
        <dbReference type="PROSITE" id="PS50977"/>
    </source>
</evidence>
<gene>
    <name evidence="4" type="ORF">NJ75_01862</name>
</gene>
<dbReference type="InterPro" id="IPR001647">
    <property type="entry name" value="HTH_TetR"/>
</dbReference>
<evidence type="ECO:0000313" key="5">
    <source>
        <dbReference type="Proteomes" id="UP000031338"/>
    </source>
</evidence>
<dbReference type="EMBL" id="JRVC01000007">
    <property type="protein sequence ID" value="KHS47026.1"/>
    <property type="molecule type" value="Genomic_DNA"/>
</dbReference>